<dbReference type="PROSITE" id="PS51278">
    <property type="entry name" value="GATASE_TYPE_2"/>
    <property type="match status" value="1"/>
</dbReference>
<evidence type="ECO:0000259" key="2">
    <source>
        <dbReference type="PROSITE" id="PS51278"/>
    </source>
</evidence>
<dbReference type="InterPro" id="IPR029055">
    <property type="entry name" value="Ntn_hydrolases_N"/>
</dbReference>
<gene>
    <name evidence="3" type="primary">egtC</name>
    <name evidence="3" type="ORF">NC998_18230</name>
</gene>
<evidence type="ECO:0000313" key="3">
    <source>
        <dbReference type="EMBL" id="MEP0819040.1"/>
    </source>
</evidence>
<dbReference type="SUPFAM" id="SSF56235">
    <property type="entry name" value="N-terminal nucleophile aminohydrolases (Ntn hydrolases)"/>
    <property type="match status" value="1"/>
</dbReference>
<dbReference type="EMBL" id="JAMPKM010000012">
    <property type="protein sequence ID" value="MEP0819040.1"/>
    <property type="molecule type" value="Genomic_DNA"/>
</dbReference>
<sequence length="262" mass="29503">MCRLMGYLGPSISLDRLLDKPEHSLIVQSYQPREMTAGLLNADGFGVGWYHSQQETPPFTYKNILPIWNDPNLSSLSRYIESGCVLANVRSATPGLGVDVSNCQPFQQDRILFMHNGFIKNFRQTLRKAICDRLDDTSHQVIQGTTDSEHIFALLLHYWYQAPEKPLEEALHQTLTTLSELAESQQLEFSANILISNGKRLIASRFASHSPNPSLHWLRDDPTLPDAVIVASEPLFAGDWTTCPESSILTVEDDLDIQIRPI</sequence>
<feature type="domain" description="Glutamine amidotransferase type-2" evidence="2">
    <location>
        <begin position="2"/>
        <end position="262"/>
    </location>
</feature>
<organism evidence="3 4">
    <name type="scientific">Trichocoleus desertorum GB2-A4</name>
    <dbReference type="NCBI Taxonomy" id="2933944"/>
    <lineage>
        <taxon>Bacteria</taxon>
        <taxon>Bacillati</taxon>
        <taxon>Cyanobacteriota</taxon>
        <taxon>Cyanophyceae</taxon>
        <taxon>Leptolyngbyales</taxon>
        <taxon>Trichocoleusaceae</taxon>
        <taxon>Trichocoleus</taxon>
    </lineage>
</organism>
<dbReference type="NCBIfam" id="TIGR03442">
    <property type="entry name" value="ergothioneine biosynthesis protein EgtC"/>
    <property type="match status" value="1"/>
</dbReference>
<dbReference type="InterPro" id="IPR017808">
    <property type="entry name" value="EgtC"/>
</dbReference>
<accession>A0ABV0JB86</accession>
<evidence type="ECO:0000313" key="4">
    <source>
        <dbReference type="Proteomes" id="UP001464891"/>
    </source>
</evidence>
<dbReference type="Proteomes" id="UP001464891">
    <property type="component" value="Unassembled WGS sequence"/>
</dbReference>
<dbReference type="Pfam" id="PF13230">
    <property type="entry name" value="GATase_4"/>
    <property type="match status" value="1"/>
</dbReference>
<proteinExistence type="predicted"/>
<dbReference type="InterPro" id="IPR017932">
    <property type="entry name" value="GATase_2_dom"/>
</dbReference>
<dbReference type="PANTHER" id="PTHR43187">
    <property type="entry name" value="GLUTAMINE AMIDOTRANSFERASE DUG3-RELATED"/>
    <property type="match status" value="1"/>
</dbReference>
<reference evidence="3 4" key="1">
    <citation type="submission" date="2022-04" db="EMBL/GenBank/DDBJ databases">
        <title>Positive selection, recombination, and allopatry shape intraspecific diversity of widespread and dominant cyanobacteria.</title>
        <authorList>
            <person name="Wei J."/>
            <person name="Shu W."/>
            <person name="Hu C."/>
        </authorList>
    </citation>
    <scope>NUCLEOTIDE SEQUENCE [LARGE SCALE GENOMIC DNA]</scope>
    <source>
        <strain evidence="3 4">GB2-A4</strain>
    </source>
</reference>
<comment type="caution">
    <text evidence="3">The sequence shown here is derived from an EMBL/GenBank/DDBJ whole genome shotgun (WGS) entry which is preliminary data.</text>
</comment>
<protein>
    <submittedName>
        <fullName evidence="3">Ergothioneine biosynthesis protein EgtC</fullName>
    </submittedName>
</protein>
<dbReference type="Gene3D" id="3.60.20.10">
    <property type="entry name" value="Glutamine Phosphoribosylpyrophosphate, subunit 1, domain 1"/>
    <property type="match status" value="1"/>
</dbReference>
<dbReference type="PANTHER" id="PTHR43187:SF1">
    <property type="entry name" value="GLUTAMINE AMIDOTRANSFERASE DUG3-RELATED"/>
    <property type="match status" value="1"/>
</dbReference>
<keyword evidence="4" id="KW-1185">Reference proteome</keyword>
<keyword evidence="1" id="KW-0315">Glutamine amidotransferase</keyword>
<dbReference type="InterPro" id="IPR026869">
    <property type="entry name" value="EgtC-like"/>
</dbReference>
<dbReference type="InterPro" id="IPR052373">
    <property type="entry name" value="Gamma-glu_amide_hydrolase"/>
</dbReference>
<evidence type="ECO:0000256" key="1">
    <source>
        <dbReference type="ARBA" id="ARBA00022962"/>
    </source>
</evidence>
<dbReference type="RefSeq" id="WP_190432105.1">
    <property type="nucleotide sequence ID" value="NZ_JAMPKM010000012.1"/>
</dbReference>
<dbReference type="CDD" id="cd01908">
    <property type="entry name" value="YafJ"/>
    <property type="match status" value="1"/>
</dbReference>
<name>A0ABV0JB86_9CYAN</name>